<keyword evidence="2" id="KW-1185">Reference proteome</keyword>
<dbReference type="Proteomes" id="UP000076881">
    <property type="component" value="Unassembled WGS sequence"/>
</dbReference>
<comment type="caution">
    <text evidence="1">The sequence shown here is derived from an EMBL/GenBank/DDBJ whole genome shotgun (WGS) entry which is preliminary data.</text>
</comment>
<accession>A0A168HJ95</accession>
<proteinExistence type="predicted"/>
<dbReference type="OrthoDB" id="363185at2759"/>
<reference evidence="1 2" key="1">
    <citation type="journal article" date="2016" name="Genome Biol. Evol.">
        <title>Divergent and convergent evolution of fungal pathogenicity.</title>
        <authorList>
            <person name="Shang Y."/>
            <person name="Xiao G."/>
            <person name="Zheng P."/>
            <person name="Cen K."/>
            <person name="Zhan S."/>
            <person name="Wang C."/>
        </authorList>
    </citation>
    <scope>NUCLEOTIDE SEQUENCE [LARGE SCALE GENOMIC DNA]</scope>
    <source>
        <strain evidence="1 2">RCEF 1005</strain>
    </source>
</reference>
<gene>
    <name evidence="1" type="ORF">LEL_04672</name>
</gene>
<dbReference type="AlphaFoldDB" id="A0A168HJ95"/>
<dbReference type="InterPro" id="IPR029063">
    <property type="entry name" value="SAM-dependent_MTases_sf"/>
</dbReference>
<name>A0A168HJ95_CORDF</name>
<evidence type="ECO:0000313" key="1">
    <source>
        <dbReference type="EMBL" id="OAA77849.1"/>
    </source>
</evidence>
<sequence length="173" mass="18672">MANFEDLQAALIESALSTADGFPKQALSDAQYAAGFDALLSGAGRSAYELFIIPQLSALLDTILQSQADVSVLEIGPGPKTVLGHLPAHLKCGIKRYAAFEPNKMFALTLEDWLLSKSGTGLPLPSLKEPPQIHVKPFTLGSTNDNGPNEYESRGDQKFDIILFLPQHVWHGA</sequence>
<dbReference type="EMBL" id="AZHF01000003">
    <property type="protein sequence ID" value="OAA77849.1"/>
    <property type="molecule type" value="Genomic_DNA"/>
</dbReference>
<protein>
    <submittedName>
        <fullName evidence="1">Uncharacterized protein</fullName>
    </submittedName>
</protein>
<dbReference type="Gene3D" id="3.40.50.150">
    <property type="entry name" value="Vaccinia Virus protein VP39"/>
    <property type="match status" value="1"/>
</dbReference>
<organism evidence="1 2">
    <name type="scientific">Akanthomyces lecanii RCEF 1005</name>
    <dbReference type="NCBI Taxonomy" id="1081108"/>
    <lineage>
        <taxon>Eukaryota</taxon>
        <taxon>Fungi</taxon>
        <taxon>Dikarya</taxon>
        <taxon>Ascomycota</taxon>
        <taxon>Pezizomycotina</taxon>
        <taxon>Sordariomycetes</taxon>
        <taxon>Hypocreomycetidae</taxon>
        <taxon>Hypocreales</taxon>
        <taxon>Cordycipitaceae</taxon>
        <taxon>Akanthomyces</taxon>
        <taxon>Cordyceps confragosa</taxon>
    </lineage>
</organism>
<evidence type="ECO:0000313" key="2">
    <source>
        <dbReference type="Proteomes" id="UP000076881"/>
    </source>
</evidence>
<dbReference type="STRING" id="1081108.A0A168HJ95"/>